<keyword evidence="3" id="KW-1185">Reference proteome</keyword>
<gene>
    <name evidence="2" type="ORF">THASP1DRAFT_30996</name>
</gene>
<evidence type="ECO:0000256" key="1">
    <source>
        <dbReference type="SAM" id="MobiDB-lite"/>
    </source>
</evidence>
<protein>
    <submittedName>
        <fullName evidence="2">Uncharacterized protein</fullName>
    </submittedName>
</protein>
<sequence length="248" mass="26342">MSVILDTEQTPEQTPDGSQSGLLNASLGGLHRGVHGAASPLLFPADPTDPAGGMDSPSTVQHTHSEATSLYNYDASAHGAQPSAPLNEAGATGVNIARAPPVDNAINIAELQKLFVRDTEPVKIKRQSTIASTQGSRLSTRASITSARRNRFLFYSPATGAVNAASFEEIGFHPQIAEMLRSQNSSSSCLSPPTMPQTETPAAESIDESADNDPKKSMEKDRDGVGILEQKIITQFGDLLQEGIFWLD</sequence>
<feature type="compositionally biased region" description="Basic and acidic residues" evidence="1">
    <location>
        <begin position="212"/>
        <end position="224"/>
    </location>
</feature>
<evidence type="ECO:0000313" key="3">
    <source>
        <dbReference type="Proteomes" id="UP000271241"/>
    </source>
</evidence>
<dbReference type="AlphaFoldDB" id="A0A4P9XMP7"/>
<feature type="non-terminal residue" evidence="2">
    <location>
        <position position="248"/>
    </location>
</feature>
<reference evidence="3" key="1">
    <citation type="journal article" date="2018" name="Nat. Microbiol.">
        <title>Leveraging single-cell genomics to expand the fungal tree of life.</title>
        <authorList>
            <person name="Ahrendt S.R."/>
            <person name="Quandt C.A."/>
            <person name="Ciobanu D."/>
            <person name="Clum A."/>
            <person name="Salamov A."/>
            <person name="Andreopoulos B."/>
            <person name="Cheng J.F."/>
            <person name="Woyke T."/>
            <person name="Pelin A."/>
            <person name="Henrissat B."/>
            <person name="Reynolds N.K."/>
            <person name="Benny G.L."/>
            <person name="Smith M.E."/>
            <person name="James T.Y."/>
            <person name="Grigoriev I.V."/>
        </authorList>
    </citation>
    <scope>NUCLEOTIDE SEQUENCE [LARGE SCALE GENOMIC DNA]</scope>
    <source>
        <strain evidence="3">RSA 1356</strain>
    </source>
</reference>
<feature type="region of interest" description="Disordered" evidence="1">
    <location>
        <begin position="1"/>
        <end position="26"/>
    </location>
</feature>
<organism evidence="2 3">
    <name type="scientific">Thamnocephalis sphaerospora</name>
    <dbReference type="NCBI Taxonomy" id="78915"/>
    <lineage>
        <taxon>Eukaryota</taxon>
        <taxon>Fungi</taxon>
        <taxon>Fungi incertae sedis</taxon>
        <taxon>Zoopagomycota</taxon>
        <taxon>Zoopagomycotina</taxon>
        <taxon>Zoopagomycetes</taxon>
        <taxon>Zoopagales</taxon>
        <taxon>Sigmoideomycetaceae</taxon>
        <taxon>Thamnocephalis</taxon>
    </lineage>
</organism>
<feature type="compositionally biased region" description="Polar residues" evidence="1">
    <location>
        <begin position="7"/>
        <end position="23"/>
    </location>
</feature>
<accession>A0A4P9XMP7</accession>
<evidence type="ECO:0000313" key="2">
    <source>
        <dbReference type="EMBL" id="RKP07193.1"/>
    </source>
</evidence>
<name>A0A4P9XMP7_9FUNG</name>
<dbReference type="EMBL" id="KZ992753">
    <property type="protein sequence ID" value="RKP07193.1"/>
    <property type="molecule type" value="Genomic_DNA"/>
</dbReference>
<feature type="region of interest" description="Disordered" evidence="1">
    <location>
        <begin position="38"/>
        <end position="64"/>
    </location>
</feature>
<feature type="region of interest" description="Disordered" evidence="1">
    <location>
        <begin position="183"/>
        <end position="224"/>
    </location>
</feature>
<proteinExistence type="predicted"/>
<dbReference type="Proteomes" id="UP000271241">
    <property type="component" value="Unassembled WGS sequence"/>
</dbReference>